<evidence type="ECO:0000313" key="2">
    <source>
        <dbReference type="Proteomes" id="UP000323594"/>
    </source>
</evidence>
<protein>
    <submittedName>
        <fullName evidence="1">Uncharacterized protein</fullName>
    </submittedName>
</protein>
<gene>
    <name evidence="1" type="ORF">FUT82_05660</name>
</gene>
<reference evidence="1 2" key="1">
    <citation type="submission" date="2019-08" db="EMBL/GenBank/DDBJ databases">
        <authorList>
            <person name="Kuhnert P."/>
        </authorList>
    </citation>
    <scope>NUCLEOTIDE SEQUENCE [LARGE SCALE GENOMIC DNA]</scope>
    <source>
        <strain evidence="1 2">B36.5</strain>
    </source>
</reference>
<dbReference type="EMBL" id="CP042817">
    <property type="protein sequence ID" value="QEJ97539.1"/>
    <property type="molecule type" value="Genomic_DNA"/>
</dbReference>
<name>A0AAE6ISR9_TREPH</name>
<proteinExistence type="predicted"/>
<dbReference type="Proteomes" id="UP000323594">
    <property type="component" value="Chromosome"/>
</dbReference>
<organism evidence="1 2">
    <name type="scientific">Treponema phagedenis</name>
    <dbReference type="NCBI Taxonomy" id="162"/>
    <lineage>
        <taxon>Bacteria</taxon>
        <taxon>Pseudomonadati</taxon>
        <taxon>Spirochaetota</taxon>
        <taxon>Spirochaetia</taxon>
        <taxon>Spirochaetales</taxon>
        <taxon>Treponemataceae</taxon>
        <taxon>Treponema</taxon>
    </lineage>
</organism>
<sequence length="171" mass="19615">MFNSKRCFKASTQNCNIEALKLASTINKNAKTTFRTGTDARGSTQQRWFSRLIKMGDKIGELHYAYGKLLTVVKNSEPPRTAVVLNRIEFENYHSVLGVFKLIGLVLPWTAKIRTATDGSGSNQKRCLKTPTQILNRSFQTHRFGFDMDVKTKPLCRTLFYKIVYDLYKIH</sequence>
<evidence type="ECO:0000313" key="1">
    <source>
        <dbReference type="EMBL" id="QEJ97539.1"/>
    </source>
</evidence>
<dbReference type="AlphaFoldDB" id="A0AAE6ISR9"/>
<accession>A0AAE6ISR9</accession>